<keyword evidence="4" id="KW-0472">Membrane</keyword>
<organism evidence="8 9">
    <name type="scientific">Adhaeribacter swui</name>
    <dbReference type="NCBI Taxonomy" id="2086471"/>
    <lineage>
        <taxon>Bacteria</taxon>
        <taxon>Pseudomonadati</taxon>
        <taxon>Bacteroidota</taxon>
        <taxon>Cytophagia</taxon>
        <taxon>Cytophagales</taxon>
        <taxon>Hymenobacteraceae</taxon>
        <taxon>Adhaeribacter</taxon>
    </lineage>
</organism>
<feature type="domain" description="RagB/SusD" evidence="6">
    <location>
        <begin position="290"/>
        <end position="626"/>
    </location>
</feature>
<dbReference type="InterPro" id="IPR012944">
    <property type="entry name" value="SusD_RagB_dom"/>
</dbReference>
<dbReference type="GO" id="GO:0009279">
    <property type="term" value="C:cell outer membrane"/>
    <property type="evidence" value="ECO:0007669"/>
    <property type="project" value="UniProtKB-SubCell"/>
</dbReference>
<dbReference type="KEGG" id="aswu:HUW51_15970"/>
<dbReference type="Pfam" id="PF14322">
    <property type="entry name" value="SusD-like_3"/>
    <property type="match status" value="1"/>
</dbReference>
<evidence type="ECO:0000259" key="6">
    <source>
        <dbReference type="Pfam" id="PF07980"/>
    </source>
</evidence>
<keyword evidence="5" id="KW-0998">Cell outer membrane</keyword>
<evidence type="ECO:0000256" key="1">
    <source>
        <dbReference type="ARBA" id="ARBA00004442"/>
    </source>
</evidence>
<accession>A0A7G7GAG0</accession>
<feature type="domain" description="SusD-like N-terminal" evidence="7">
    <location>
        <begin position="98"/>
        <end position="217"/>
    </location>
</feature>
<dbReference type="RefSeq" id="WP_185270625.1">
    <property type="nucleotide sequence ID" value="NZ_CP055156.1"/>
</dbReference>
<dbReference type="AlphaFoldDB" id="A0A7G7GAG0"/>
<dbReference type="SUPFAM" id="SSF48452">
    <property type="entry name" value="TPR-like"/>
    <property type="match status" value="1"/>
</dbReference>
<dbReference type="EMBL" id="CP055156">
    <property type="protein sequence ID" value="QNF34144.1"/>
    <property type="molecule type" value="Genomic_DNA"/>
</dbReference>
<protein>
    <submittedName>
        <fullName evidence="8">RagB/SusD family nutrient uptake outer membrane protein</fullName>
    </submittedName>
</protein>
<gene>
    <name evidence="8" type="ORF">HUW51_15970</name>
</gene>
<evidence type="ECO:0000259" key="7">
    <source>
        <dbReference type="Pfam" id="PF14322"/>
    </source>
</evidence>
<dbReference type="PROSITE" id="PS51257">
    <property type="entry name" value="PROKAR_LIPOPROTEIN"/>
    <property type="match status" value="1"/>
</dbReference>
<evidence type="ECO:0000256" key="3">
    <source>
        <dbReference type="ARBA" id="ARBA00022729"/>
    </source>
</evidence>
<keyword evidence="9" id="KW-1185">Reference proteome</keyword>
<evidence type="ECO:0000313" key="9">
    <source>
        <dbReference type="Proteomes" id="UP000515237"/>
    </source>
</evidence>
<dbReference type="Pfam" id="PF07980">
    <property type="entry name" value="SusD_RagB"/>
    <property type="match status" value="1"/>
</dbReference>
<dbReference type="Proteomes" id="UP000515237">
    <property type="component" value="Chromosome"/>
</dbReference>
<comment type="subcellular location">
    <subcellularLocation>
        <location evidence="1">Cell outer membrane</location>
    </subcellularLocation>
</comment>
<evidence type="ECO:0000256" key="2">
    <source>
        <dbReference type="ARBA" id="ARBA00006275"/>
    </source>
</evidence>
<proteinExistence type="inferred from homology"/>
<sequence>MKKKKYISFVLAGLLTLSYGCNDDSFLDREPTNILLDEQVWKDESLVLSVLANLYGRFPDFQTIESWATFTDFDEAFASAFGEYGRHRNTEYGYGSWGFWDYGYIREINLFIQKCEATTALSETTKARFLAEARFIRAGVYFEAVKRMGGVPLILEPLTYDYSGDASGLRYPRAKEYEIYDFVISELEAIKSTLPAEVNTKSRATKGAALAMKARAALYAGSIAKYGATTPNVSLPNGEVGIPADKANGYYQTALTSAQEVMTLGYSLYNKKPDLGENFASLFYDKANNPEAIFVEDFKLKSGKVQSWTLDNQPRFQSEEQQGGRLNPSLNLVQSFEKLDNTFAPFPISDENGNLIHYSNPTELFAGRDARLYGTVILPGTQFKAKDVDIWAGYLRKDGSIVTSGNLGGQADVDGDGQNEQVVGFSGPIDNLEFSAQTGFYVRKYMDPQVGSGQIGTRSEVWWIRYRYAEVLLNAAEAAFELEQPALAADYLNQVRTRAGLTTPLTTDEVTFDRIVHERKVELAFEGHQLFDMKRWRLAHQVWNGSRISVQDLTSNLGKANKVSTMVYGLWPYKYYDPAKPGTFDWVFKIVLPSQVTNADRFRLGNYYSQIGDDIVNNNPKIIRNPNQ</sequence>
<keyword evidence="3" id="KW-0732">Signal</keyword>
<dbReference type="InterPro" id="IPR033985">
    <property type="entry name" value="SusD-like_N"/>
</dbReference>
<reference evidence="8 9" key="1">
    <citation type="journal article" date="2018" name="Int. J. Syst. Evol. Microbiol.">
        <title>Adhaeribacter swui sp. nov., isolated from wet mud.</title>
        <authorList>
            <person name="Kim D.U."/>
            <person name="Kim K.W."/>
            <person name="Kang M.S."/>
            <person name="Kim J.Y."/>
            <person name="Jang J.H."/>
            <person name="Kim M.K."/>
        </authorList>
    </citation>
    <scope>NUCLEOTIDE SEQUENCE [LARGE SCALE GENOMIC DNA]</scope>
    <source>
        <strain evidence="8 9">KCTC 52873</strain>
    </source>
</reference>
<evidence type="ECO:0000256" key="5">
    <source>
        <dbReference type="ARBA" id="ARBA00023237"/>
    </source>
</evidence>
<dbReference type="InterPro" id="IPR011990">
    <property type="entry name" value="TPR-like_helical_dom_sf"/>
</dbReference>
<dbReference type="Gene3D" id="1.25.40.390">
    <property type="match status" value="1"/>
</dbReference>
<name>A0A7G7GAG0_9BACT</name>
<evidence type="ECO:0000313" key="8">
    <source>
        <dbReference type="EMBL" id="QNF34144.1"/>
    </source>
</evidence>
<evidence type="ECO:0000256" key="4">
    <source>
        <dbReference type="ARBA" id="ARBA00023136"/>
    </source>
</evidence>
<comment type="similarity">
    <text evidence="2">Belongs to the SusD family.</text>
</comment>